<keyword evidence="1 2" id="KW-0224">Dipeptidase</keyword>
<keyword evidence="5" id="KW-1185">Reference proteome</keyword>
<dbReference type="Proteomes" id="UP000243498">
    <property type="component" value="Unassembled WGS sequence"/>
</dbReference>
<dbReference type="OrthoDB" id="445695at2759"/>
<comment type="caution">
    <text evidence="4">The sequence shown here is derived from an EMBL/GenBank/DDBJ whole genome shotgun (WGS) entry which is preliminary data.</text>
</comment>
<evidence type="ECO:0000256" key="1">
    <source>
        <dbReference type="ARBA" id="ARBA00022997"/>
    </source>
</evidence>
<dbReference type="Pfam" id="PF01244">
    <property type="entry name" value="Peptidase_M19"/>
    <property type="match status" value="1"/>
</dbReference>
<dbReference type="OMA" id="CDHPRNI"/>
<keyword evidence="2" id="KW-0862">Zinc</keyword>
<dbReference type="STRING" id="1081105.A0A167KQT8"/>
<dbReference type="EC" id="3.4.13.19" evidence="2"/>
<proteinExistence type="inferred from homology"/>
<feature type="region of interest" description="Disordered" evidence="3">
    <location>
        <begin position="1"/>
        <end position="20"/>
    </location>
</feature>
<gene>
    <name evidence="4" type="ORF">NOR_00649</name>
</gene>
<organism evidence="4 5">
    <name type="scientific">Metarhizium rileyi (strain RCEF 4871)</name>
    <name type="common">Nomuraea rileyi</name>
    <dbReference type="NCBI Taxonomy" id="1649241"/>
    <lineage>
        <taxon>Eukaryota</taxon>
        <taxon>Fungi</taxon>
        <taxon>Dikarya</taxon>
        <taxon>Ascomycota</taxon>
        <taxon>Pezizomycotina</taxon>
        <taxon>Sordariomycetes</taxon>
        <taxon>Hypocreomycetidae</taxon>
        <taxon>Hypocreales</taxon>
        <taxon>Clavicipitaceae</taxon>
        <taxon>Metarhizium</taxon>
    </lineage>
</organism>
<keyword evidence="2" id="KW-0645">Protease</keyword>
<dbReference type="PANTHER" id="PTHR10443">
    <property type="entry name" value="MICROSOMAL DIPEPTIDASE"/>
    <property type="match status" value="1"/>
</dbReference>
<dbReference type="SUPFAM" id="SSF51556">
    <property type="entry name" value="Metallo-dependent hydrolases"/>
    <property type="match status" value="1"/>
</dbReference>
<evidence type="ECO:0000313" key="5">
    <source>
        <dbReference type="Proteomes" id="UP000243498"/>
    </source>
</evidence>
<dbReference type="PANTHER" id="PTHR10443:SF12">
    <property type="entry name" value="DIPEPTIDASE"/>
    <property type="match status" value="1"/>
</dbReference>
<dbReference type="GO" id="GO:0070573">
    <property type="term" value="F:metallodipeptidase activity"/>
    <property type="evidence" value="ECO:0007669"/>
    <property type="project" value="InterPro"/>
</dbReference>
<dbReference type="InterPro" id="IPR008257">
    <property type="entry name" value="Pept_M19"/>
</dbReference>
<dbReference type="InterPro" id="IPR032466">
    <property type="entry name" value="Metal_Hydrolase"/>
</dbReference>
<evidence type="ECO:0000313" key="4">
    <source>
        <dbReference type="EMBL" id="OAA52056.1"/>
    </source>
</evidence>
<dbReference type="Gene3D" id="3.20.20.140">
    <property type="entry name" value="Metal-dependent hydrolases"/>
    <property type="match status" value="1"/>
</dbReference>
<comment type="catalytic activity">
    <reaction evidence="2">
        <text>an L-aminoacyl-L-amino acid + H2O = 2 an L-alpha-amino acid</text>
        <dbReference type="Rhea" id="RHEA:48940"/>
        <dbReference type="ChEBI" id="CHEBI:15377"/>
        <dbReference type="ChEBI" id="CHEBI:59869"/>
        <dbReference type="ChEBI" id="CHEBI:77460"/>
        <dbReference type="EC" id="3.4.13.19"/>
    </reaction>
</comment>
<name>A0A167KQT8_METRR</name>
<sequence>MTAAKDALPSHQVEKASEPAKHSIRNHSPCRLVFYVFVVLFLFGSLHEPAILCYSSVSDHVCKTFMSVEQRARRILAHSPLIDGHIDLPIVLRLLYRNRINSKEWAESFENGTMPGQVDLLRLRQGQSAGAFWSVFAPCPENGDDFSNANLASSVQFTLDQIDVMDRLMDSYPKHFAPRVNSHCVRCAFRSGKLISPLGIEGLHQIGNSAANLRRYHELGVRYATLTHNCHNKYADAAVLEHPSRKAEPHWGGVSPLGRRLIHEMNRIGMIVDLAHVSEDTMFDVLGGRAEWAGSEAPVIFSHSSAYSICPHPRNVKDGILKLVKERDSVVMVNVSPVFISCVDTGKDNGLPEYDAANATLDRIVEHILYIGNLIGFDHVGIGTDFDGMANVPKGFEDVTKYPELIAALLRAGVSDRDAAKICGHNLLRVWREVDAVSARMKAENAPIMEDNLAQLTVDL</sequence>
<accession>A0A167KQT8</accession>
<protein>
    <recommendedName>
        <fullName evidence="2">Dipeptidase</fullName>
        <ecNumber evidence="2">3.4.13.19</ecNumber>
    </recommendedName>
</protein>
<evidence type="ECO:0000256" key="3">
    <source>
        <dbReference type="SAM" id="MobiDB-lite"/>
    </source>
</evidence>
<comment type="cofactor">
    <cofactor evidence="2">
        <name>Zn(2+)</name>
        <dbReference type="ChEBI" id="CHEBI:29105"/>
    </cofactor>
</comment>
<evidence type="ECO:0000256" key="2">
    <source>
        <dbReference type="RuleBase" id="RU341113"/>
    </source>
</evidence>
<dbReference type="GO" id="GO:0006508">
    <property type="term" value="P:proteolysis"/>
    <property type="evidence" value="ECO:0007669"/>
    <property type="project" value="UniProtKB-KW"/>
</dbReference>
<dbReference type="AlphaFoldDB" id="A0A167KQT8"/>
<dbReference type="GO" id="GO:0046872">
    <property type="term" value="F:metal ion binding"/>
    <property type="evidence" value="ECO:0007669"/>
    <property type="project" value="UniProtKB-UniRule"/>
</dbReference>
<reference evidence="4 5" key="1">
    <citation type="journal article" date="2016" name="Genome Biol. Evol.">
        <title>Divergent and convergent evolution of fungal pathogenicity.</title>
        <authorList>
            <person name="Shang Y."/>
            <person name="Xiao G."/>
            <person name="Zheng P."/>
            <person name="Cen K."/>
            <person name="Zhan S."/>
            <person name="Wang C."/>
        </authorList>
    </citation>
    <scope>NUCLEOTIDE SEQUENCE [LARGE SCALE GENOMIC DNA]</scope>
    <source>
        <strain evidence="4 5">RCEF 4871</strain>
    </source>
</reference>
<dbReference type="PROSITE" id="PS51365">
    <property type="entry name" value="RENAL_DIPEPTIDASE_2"/>
    <property type="match status" value="1"/>
</dbReference>
<dbReference type="CDD" id="cd01301">
    <property type="entry name" value="rDP_like"/>
    <property type="match status" value="1"/>
</dbReference>
<keyword evidence="2" id="KW-0378">Hydrolase</keyword>
<comment type="similarity">
    <text evidence="2">Belongs to the metallo-dependent hydrolases superfamily. Peptidase M19 family.</text>
</comment>
<keyword evidence="2" id="KW-0482">Metalloprotease</keyword>
<keyword evidence="2" id="KW-0479">Metal-binding</keyword>
<dbReference type="EMBL" id="AZHC01000001">
    <property type="protein sequence ID" value="OAA52056.1"/>
    <property type="molecule type" value="Genomic_DNA"/>
</dbReference>